<dbReference type="InterPro" id="IPR033120">
    <property type="entry name" value="HOTDOG_ACOT"/>
</dbReference>
<comment type="similarity">
    <text evidence="1">Belongs to the acyl coenzyme A hydrolase family.</text>
</comment>
<gene>
    <name evidence="5" type="ORF">E9232_001842</name>
</gene>
<dbReference type="Pfam" id="PF03061">
    <property type="entry name" value="4HBT"/>
    <property type="match status" value="1"/>
</dbReference>
<dbReference type="CDD" id="cd03442">
    <property type="entry name" value="BFIT_BACH"/>
    <property type="match status" value="1"/>
</dbReference>
<protein>
    <submittedName>
        <fullName evidence="5">Acyl-CoA thioesterase YciA</fullName>
        <ecNumber evidence="5">3.1.2.-</ecNumber>
    </submittedName>
</protein>
<dbReference type="Proteomes" id="UP001262410">
    <property type="component" value="Unassembled WGS sequence"/>
</dbReference>
<dbReference type="Gene3D" id="3.10.129.10">
    <property type="entry name" value="Hotdog Thioesterase"/>
    <property type="match status" value="1"/>
</dbReference>
<dbReference type="PANTHER" id="PTHR11049">
    <property type="entry name" value="ACYL COENZYME A THIOESTER HYDROLASE"/>
    <property type="match status" value="1"/>
</dbReference>
<dbReference type="EC" id="3.1.2.-" evidence="5"/>
<evidence type="ECO:0000256" key="3">
    <source>
        <dbReference type="PROSITE-ProRule" id="PRU01106"/>
    </source>
</evidence>
<dbReference type="GO" id="GO:0016787">
    <property type="term" value="F:hydrolase activity"/>
    <property type="evidence" value="ECO:0007669"/>
    <property type="project" value="UniProtKB-KW"/>
</dbReference>
<dbReference type="InterPro" id="IPR006683">
    <property type="entry name" value="Thioestr_dom"/>
</dbReference>
<dbReference type="InterPro" id="IPR029069">
    <property type="entry name" value="HotDog_dom_sf"/>
</dbReference>
<dbReference type="EMBL" id="JAVDPW010000003">
    <property type="protein sequence ID" value="MDR6289327.1"/>
    <property type="molecule type" value="Genomic_DNA"/>
</dbReference>
<proteinExistence type="inferred from homology"/>
<dbReference type="PROSITE" id="PS51770">
    <property type="entry name" value="HOTDOG_ACOT"/>
    <property type="match status" value="1"/>
</dbReference>
<name>A0ABU1JL32_9PROT</name>
<evidence type="ECO:0000256" key="1">
    <source>
        <dbReference type="ARBA" id="ARBA00010458"/>
    </source>
</evidence>
<comment type="caution">
    <text evidence="5">The sequence shown here is derived from an EMBL/GenBank/DDBJ whole genome shotgun (WGS) entry which is preliminary data.</text>
</comment>
<organism evidence="5 6">
    <name type="scientific">Inquilinus ginsengisoli</name>
    <dbReference type="NCBI Taxonomy" id="363840"/>
    <lineage>
        <taxon>Bacteria</taxon>
        <taxon>Pseudomonadati</taxon>
        <taxon>Pseudomonadota</taxon>
        <taxon>Alphaproteobacteria</taxon>
        <taxon>Rhodospirillales</taxon>
        <taxon>Rhodospirillaceae</taxon>
        <taxon>Inquilinus</taxon>
    </lineage>
</organism>
<keyword evidence="2 3" id="KW-0378">Hydrolase</keyword>
<accession>A0ABU1JL32</accession>
<dbReference type="InterPro" id="IPR040170">
    <property type="entry name" value="Cytosol_ACT"/>
</dbReference>
<reference evidence="5 6" key="1">
    <citation type="submission" date="2023-07" db="EMBL/GenBank/DDBJ databases">
        <title>Sorghum-associated microbial communities from plants grown in Nebraska, USA.</title>
        <authorList>
            <person name="Schachtman D."/>
        </authorList>
    </citation>
    <scope>NUCLEOTIDE SEQUENCE [LARGE SCALE GENOMIC DNA]</scope>
    <source>
        <strain evidence="5 6">584</strain>
    </source>
</reference>
<evidence type="ECO:0000256" key="2">
    <source>
        <dbReference type="ARBA" id="ARBA00022801"/>
    </source>
</evidence>
<feature type="domain" description="HotDog ACOT-type" evidence="4">
    <location>
        <begin position="21"/>
        <end position="133"/>
    </location>
</feature>
<dbReference type="RefSeq" id="WP_309793566.1">
    <property type="nucleotide sequence ID" value="NZ_JAVDPW010000003.1"/>
</dbReference>
<sequence>MWPYTSTEAEYLTTLPDETAPRGELAARTLAMPAHANPSGDIFGGWIMSLMDEAGAMTAIRHAQARVVTVAATDMAFLHPVKVGDVVCCYTDLARLGRTSLTLHIEVWVLRAGLGDRMKVTSAEFTFVALDAAGKPRPIADRPAGH</sequence>
<dbReference type="SUPFAM" id="SSF54637">
    <property type="entry name" value="Thioesterase/thiol ester dehydrase-isomerase"/>
    <property type="match status" value="1"/>
</dbReference>
<evidence type="ECO:0000313" key="5">
    <source>
        <dbReference type="EMBL" id="MDR6289327.1"/>
    </source>
</evidence>
<evidence type="ECO:0000259" key="4">
    <source>
        <dbReference type="PROSITE" id="PS51770"/>
    </source>
</evidence>
<dbReference type="PANTHER" id="PTHR11049:SF5">
    <property type="entry name" value="ACYL-COA THIOESTER HYDROLASE YCIA"/>
    <property type="match status" value="1"/>
</dbReference>
<evidence type="ECO:0000313" key="6">
    <source>
        <dbReference type="Proteomes" id="UP001262410"/>
    </source>
</evidence>
<keyword evidence="6" id="KW-1185">Reference proteome</keyword>